<dbReference type="EMBL" id="CP009962">
    <property type="protein sequence ID" value="AIY40888.1"/>
    <property type="molecule type" value="Genomic_DNA"/>
</dbReference>
<evidence type="ECO:0000313" key="4">
    <source>
        <dbReference type="Proteomes" id="UP000030302"/>
    </source>
</evidence>
<keyword evidence="4" id="KW-1185">Reference proteome</keyword>
<dbReference type="Proteomes" id="UP000030302">
    <property type="component" value="Chromosome"/>
</dbReference>
<dbReference type="InterPro" id="IPR007038">
    <property type="entry name" value="HupE_UreJ"/>
</dbReference>
<dbReference type="OrthoDB" id="9808192at2"/>
<feature type="transmembrane region" description="Helical" evidence="1">
    <location>
        <begin position="74"/>
        <end position="93"/>
    </location>
</feature>
<proteinExistence type="predicted"/>
<keyword evidence="1" id="KW-0812">Transmembrane</keyword>
<dbReference type="HOGENOM" id="CLU_088877_0_1_4"/>
<keyword evidence="1" id="KW-1133">Transmembrane helix</keyword>
<sequence>MSHFSARTCGRATALLIAAFGVTSAFAHPGHPDAFGFNDGFTHPFSGIDHLLAMLAVGLWAAQNKRSAQWVLPLAFPVMMVAGALLAFAGVIMPGVETGIAASVALLGLLIAFAIRMPVWASASVVSVFALFHGYAHGSELPHGASTLFYGFGFVAATALLHLSGLIIGITAGRKMATPAARAGGIAIAAVGGYLLSGAF</sequence>
<organism evidence="3 4">
    <name type="scientific">Collimonas arenae</name>
    <dbReference type="NCBI Taxonomy" id="279058"/>
    <lineage>
        <taxon>Bacteria</taxon>
        <taxon>Pseudomonadati</taxon>
        <taxon>Pseudomonadota</taxon>
        <taxon>Betaproteobacteria</taxon>
        <taxon>Burkholderiales</taxon>
        <taxon>Oxalobacteraceae</taxon>
        <taxon>Collimonas</taxon>
    </lineage>
</organism>
<dbReference type="STRING" id="279058.LT85_1730"/>
<dbReference type="AlphaFoldDB" id="A0A0A1F843"/>
<feature type="chain" id="PRO_5001974046" evidence="2">
    <location>
        <begin position="28"/>
        <end position="200"/>
    </location>
</feature>
<feature type="transmembrane region" description="Helical" evidence="1">
    <location>
        <begin position="180"/>
        <end position="197"/>
    </location>
</feature>
<gene>
    <name evidence="3" type="ORF">LT85_1730</name>
</gene>
<evidence type="ECO:0000256" key="2">
    <source>
        <dbReference type="SAM" id="SignalP"/>
    </source>
</evidence>
<keyword evidence="1" id="KW-0472">Membrane</keyword>
<dbReference type="PIRSF" id="PIRSF016919">
    <property type="entry name" value="HupE_UreJ"/>
    <property type="match status" value="1"/>
</dbReference>
<dbReference type="RefSeq" id="WP_038487499.1">
    <property type="nucleotide sequence ID" value="NZ_CP009962.1"/>
</dbReference>
<dbReference type="Pfam" id="PF04955">
    <property type="entry name" value="HupE_UreJ"/>
    <property type="match status" value="1"/>
</dbReference>
<dbReference type="KEGG" id="care:LT85_1730"/>
<accession>A0A0A1F843</accession>
<feature type="signal peptide" evidence="2">
    <location>
        <begin position="1"/>
        <end position="27"/>
    </location>
</feature>
<protein>
    <submittedName>
        <fullName evidence="3">HupE-UreJ family metal transporter</fullName>
    </submittedName>
</protein>
<feature type="transmembrane region" description="Helical" evidence="1">
    <location>
        <begin position="148"/>
        <end position="168"/>
    </location>
</feature>
<evidence type="ECO:0000313" key="3">
    <source>
        <dbReference type="EMBL" id="AIY40888.1"/>
    </source>
</evidence>
<feature type="transmembrane region" description="Helical" evidence="1">
    <location>
        <begin position="120"/>
        <end position="136"/>
    </location>
</feature>
<reference evidence="4" key="1">
    <citation type="journal article" date="2014" name="Soil Biol. Biochem.">
        <title>Structure and function of bacterial communities in ageing soils: Insights from the Mendocino ecological staircase.</title>
        <authorList>
            <person name="Uroz S."/>
            <person name="Tech J.J."/>
            <person name="Sawaya N.A."/>
            <person name="Frey-Klett P."/>
            <person name="Leveau J.H.J."/>
        </authorList>
    </citation>
    <scope>NUCLEOTIDE SEQUENCE [LARGE SCALE GENOMIC DNA]</scope>
    <source>
        <strain evidence="4">Cal35</strain>
    </source>
</reference>
<feature type="transmembrane region" description="Helical" evidence="1">
    <location>
        <begin position="43"/>
        <end position="62"/>
    </location>
</feature>
<evidence type="ECO:0000256" key="1">
    <source>
        <dbReference type="SAM" id="Phobius"/>
    </source>
</evidence>
<keyword evidence="2" id="KW-0732">Signal</keyword>
<name>A0A0A1F843_9BURK</name>